<feature type="compositionally biased region" description="Pro residues" evidence="1">
    <location>
        <begin position="172"/>
        <end position="189"/>
    </location>
</feature>
<evidence type="ECO:0000313" key="2">
    <source>
        <dbReference type="EMBL" id="EPS98878.1"/>
    </source>
</evidence>
<gene>
    <name evidence="2" type="ORF">FOMPIDRAFT_1024449</name>
</gene>
<feature type="compositionally biased region" description="Basic residues" evidence="1">
    <location>
        <begin position="202"/>
        <end position="214"/>
    </location>
</feature>
<proteinExistence type="predicted"/>
<protein>
    <submittedName>
        <fullName evidence="2">Uncharacterized protein</fullName>
    </submittedName>
</protein>
<dbReference type="eggNOG" id="ENOG502SYVF">
    <property type="taxonomic scope" value="Eukaryota"/>
</dbReference>
<dbReference type="OrthoDB" id="10614655at2759"/>
<feature type="compositionally biased region" description="Low complexity" evidence="1">
    <location>
        <begin position="142"/>
        <end position="151"/>
    </location>
</feature>
<reference evidence="2 3" key="1">
    <citation type="journal article" date="2012" name="Science">
        <title>The Paleozoic origin of enzymatic lignin decomposition reconstructed from 31 fungal genomes.</title>
        <authorList>
            <person name="Floudas D."/>
            <person name="Binder M."/>
            <person name="Riley R."/>
            <person name="Barry K."/>
            <person name="Blanchette R.A."/>
            <person name="Henrissat B."/>
            <person name="Martinez A.T."/>
            <person name="Otillar R."/>
            <person name="Spatafora J.W."/>
            <person name="Yadav J.S."/>
            <person name="Aerts A."/>
            <person name="Benoit I."/>
            <person name="Boyd A."/>
            <person name="Carlson A."/>
            <person name="Copeland A."/>
            <person name="Coutinho P.M."/>
            <person name="de Vries R.P."/>
            <person name="Ferreira P."/>
            <person name="Findley K."/>
            <person name="Foster B."/>
            <person name="Gaskell J."/>
            <person name="Glotzer D."/>
            <person name="Gorecki P."/>
            <person name="Heitman J."/>
            <person name="Hesse C."/>
            <person name="Hori C."/>
            <person name="Igarashi K."/>
            <person name="Jurgens J.A."/>
            <person name="Kallen N."/>
            <person name="Kersten P."/>
            <person name="Kohler A."/>
            <person name="Kuees U."/>
            <person name="Kumar T.K.A."/>
            <person name="Kuo A."/>
            <person name="LaButti K."/>
            <person name="Larrondo L.F."/>
            <person name="Lindquist E."/>
            <person name="Ling A."/>
            <person name="Lombard V."/>
            <person name="Lucas S."/>
            <person name="Lundell T."/>
            <person name="Martin R."/>
            <person name="McLaughlin D.J."/>
            <person name="Morgenstern I."/>
            <person name="Morin E."/>
            <person name="Murat C."/>
            <person name="Nagy L.G."/>
            <person name="Nolan M."/>
            <person name="Ohm R.A."/>
            <person name="Patyshakuliyeva A."/>
            <person name="Rokas A."/>
            <person name="Ruiz-Duenas F.J."/>
            <person name="Sabat G."/>
            <person name="Salamov A."/>
            <person name="Samejima M."/>
            <person name="Schmutz J."/>
            <person name="Slot J.C."/>
            <person name="St John F."/>
            <person name="Stenlid J."/>
            <person name="Sun H."/>
            <person name="Sun S."/>
            <person name="Syed K."/>
            <person name="Tsang A."/>
            <person name="Wiebenga A."/>
            <person name="Young D."/>
            <person name="Pisabarro A."/>
            <person name="Eastwood D.C."/>
            <person name="Martin F."/>
            <person name="Cullen D."/>
            <person name="Grigoriev I.V."/>
            <person name="Hibbett D.S."/>
        </authorList>
    </citation>
    <scope>NUCLEOTIDE SEQUENCE</scope>
    <source>
        <strain evidence="3">FP-58527</strain>
    </source>
</reference>
<accession>S8E664</accession>
<name>S8E664_FOMSC</name>
<evidence type="ECO:0000313" key="3">
    <source>
        <dbReference type="Proteomes" id="UP000015241"/>
    </source>
</evidence>
<evidence type="ECO:0000256" key="1">
    <source>
        <dbReference type="SAM" id="MobiDB-lite"/>
    </source>
</evidence>
<feature type="compositionally biased region" description="Pro residues" evidence="1">
    <location>
        <begin position="128"/>
        <end position="141"/>
    </location>
</feature>
<dbReference type="AlphaFoldDB" id="S8E664"/>
<dbReference type="Proteomes" id="UP000015241">
    <property type="component" value="Unassembled WGS sequence"/>
</dbReference>
<organism evidence="2 3">
    <name type="scientific">Fomitopsis schrenkii</name>
    <name type="common">Brown rot fungus</name>
    <dbReference type="NCBI Taxonomy" id="2126942"/>
    <lineage>
        <taxon>Eukaryota</taxon>
        <taxon>Fungi</taxon>
        <taxon>Dikarya</taxon>
        <taxon>Basidiomycota</taxon>
        <taxon>Agaricomycotina</taxon>
        <taxon>Agaricomycetes</taxon>
        <taxon>Polyporales</taxon>
        <taxon>Fomitopsis</taxon>
    </lineage>
</organism>
<feature type="region of interest" description="Disordered" evidence="1">
    <location>
        <begin position="1"/>
        <end position="21"/>
    </location>
</feature>
<feature type="region of interest" description="Disordered" evidence="1">
    <location>
        <begin position="117"/>
        <end position="234"/>
    </location>
</feature>
<keyword evidence="3" id="KW-1185">Reference proteome</keyword>
<sequence>MSAHPTQLAALGAPSSSSSNKFPVPADAYIPWTPAPAPIDLHLAADAKGRQTKFVESTAQRRQRVEFLRRREWTRRIAEWIDSAAAGSSSSSAEAKALAPITYSWVDILAAADADDDYEDPPAFAPSAPSPAAPCPSPSAYPHPAAYPYTPDEQDDEPYIIYTASPRSRTSLPPPHTPPALAPAYPARPPALHCQPLPPTAARRRSGPSPRSRHSSLSSISEEEEEVPVPAPCF</sequence>
<dbReference type="InParanoid" id="S8E664"/>
<dbReference type="EMBL" id="KE504161">
    <property type="protein sequence ID" value="EPS98878.1"/>
    <property type="molecule type" value="Genomic_DNA"/>
</dbReference>
<dbReference type="HOGENOM" id="CLU_103419_0_0_1"/>